<feature type="transmembrane region" description="Helical" evidence="1">
    <location>
        <begin position="204"/>
        <end position="222"/>
    </location>
</feature>
<feature type="transmembrane region" description="Helical" evidence="1">
    <location>
        <begin position="286"/>
        <end position="305"/>
    </location>
</feature>
<dbReference type="KEGG" id="mgo:AFA91_02080"/>
<dbReference type="PATRIC" id="fig|134601.6.peg.430"/>
<keyword evidence="1" id="KW-1133">Transmembrane helix</keyword>
<feature type="transmembrane region" description="Helical" evidence="1">
    <location>
        <begin position="317"/>
        <end position="336"/>
    </location>
</feature>
<name>A0A0K0XF59_MYCGD</name>
<gene>
    <name evidence="2" type="ORF">AFA91_02080</name>
</gene>
<evidence type="ECO:0000313" key="2">
    <source>
        <dbReference type="EMBL" id="AKS36016.1"/>
    </source>
</evidence>
<protein>
    <submittedName>
        <fullName evidence="2">Uncharacterized protein</fullName>
    </submittedName>
</protein>
<feature type="transmembrane region" description="Helical" evidence="1">
    <location>
        <begin position="47"/>
        <end position="68"/>
    </location>
</feature>
<organism evidence="2 3">
    <name type="scientific">Mycolicibacterium goodii</name>
    <name type="common">Mycobacterium goodii</name>
    <dbReference type="NCBI Taxonomy" id="134601"/>
    <lineage>
        <taxon>Bacteria</taxon>
        <taxon>Bacillati</taxon>
        <taxon>Actinomycetota</taxon>
        <taxon>Actinomycetes</taxon>
        <taxon>Mycobacteriales</taxon>
        <taxon>Mycobacteriaceae</taxon>
        <taxon>Mycolicibacterium</taxon>
    </lineage>
</organism>
<dbReference type="STRING" id="134601.AFA91_02080"/>
<sequence>MEPPSPVTSFRPREWWILLGAALWLVTGLQLDSYAHATIPDLETFWTPWHGVLYAGIAACGFVLLWLLRPRLPEVITYRSVLTHTPPALRLPVIGMGMLLVGGGIDTLWHNLFGIEKGLEIFASPSHYLIIGGMVLVAAGPALMLATTPARTLRPSSAVVVTASTVLASLPLHIYTQHASSLSHPRLGTGDDPMRTFSLDGQMLHGYFGSTVLLLLPILLIGRRWPLPVGMPTALVALPALLLSVMFSDTGEGWLPITVALTAAVIELLARASLRGMAGLRADTRWLLLGLLSPIVLWGSVFAVASVKDGMGWGPHVMSGVLTFAAFSGLGTAYVLRRLQPAEGNPACAR</sequence>
<dbReference type="EMBL" id="CP012150">
    <property type="protein sequence ID" value="AKS36016.1"/>
    <property type="molecule type" value="Genomic_DNA"/>
</dbReference>
<evidence type="ECO:0000313" key="3">
    <source>
        <dbReference type="Proteomes" id="UP000062255"/>
    </source>
</evidence>
<dbReference type="AlphaFoldDB" id="A0A0K0XF59"/>
<evidence type="ECO:0000256" key="1">
    <source>
        <dbReference type="SAM" id="Phobius"/>
    </source>
</evidence>
<feature type="transmembrane region" description="Helical" evidence="1">
    <location>
        <begin position="158"/>
        <end position="176"/>
    </location>
</feature>
<dbReference type="Proteomes" id="UP000062255">
    <property type="component" value="Chromosome"/>
</dbReference>
<feature type="transmembrane region" description="Helical" evidence="1">
    <location>
        <begin position="128"/>
        <end position="146"/>
    </location>
</feature>
<feature type="transmembrane region" description="Helical" evidence="1">
    <location>
        <begin position="229"/>
        <end position="247"/>
    </location>
</feature>
<accession>A0A0K0XF59</accession>
<dbReference type="OrthoDB" id="5241899at2"/>
<feature type="transmembrane region" description="Helical" evidence="1">
    <location>
        <begin position="253"/>
        <end position="274"/>
    </location>
</feature>
<proteinExistence type="predicted"/>
<keyword evidence="1" id="KW-0472">Membrane</keyword>
<keyword evidence="1" id="KW-0812">Transmembrane</keyword>
<reference evidence="2 3" key="1">
    <citation type="submission" date="2015-07" db="EMBL/GenBank/DDBJ databases">
        <title>Complete genome sequence of Mycobacterium goodii X7B, a facultative thermophilic biodesulfurizing bacterium.</title>
        <authorList>
            <person name="Yu B."/>
            <person name="Li F."/>
            <person name="Xu P."/>
        </authorList>
    </citation>
    <scope>NUCLEOTIDE SEQUENCE [LARGE SCALE GENOMIC DNA]</scope>
    <source>
        <strain evidence="2 3">X7B</strain>
    </source>
</reference>
<feature type="transmembrane region" description="Helical" evidence="1">
    <location>
        <begin position="89"/>
        <end position="108"/>
    </location>
</feature>